<proteinExistence type="predicted"/>
<dbReference type="AlphaFoldDB" id="A0A444YF62"/>
<sequence length="138" mass="15072">MDALNPSWRKKHRILLGSSPYRMYLWGPFHHFYLDTILVNEPLESISRDLGFRGNILAEGLVASMCLGGALIGSLFSGWIADAVGCRWLFVGTGLGLGPPAVAGVFRGIYYSCWHTCSGNGLLCRESTLVIQGFSFGI</sequence>
<dbReference type="EMBL" id="SDMP01000017">
    <property type="protein sequence ID" value="RYR00583.1"/>
    <property type="molecule type" value="Genomic_DNA"/>
</dbReference>
<evidence type="ECO:0000313" key="3">
    <source>
        <dbReference type="Proteomes" id="UP000289738"/>
    </source>
</evidence>
<reference evidence="2 3" key="1">
    <citation type="submission" date="2019-01" db="EMBL/GenBank/DDBJ databases">
        <title>Sequencing of cultivated peanut Arachis hypogaea provides insights into genome evolution and oil improvement.</title>
        <authorList>
            <person name="Chen X."/>
        </authorList>
    </citation>
    <scope>NUCLEOTIDE SEQUENCE [LARGE SCALE GENOMIC DNA]</scope>
    <source>
        <strain evidence="3">cv. Fuhuasheng</strain>
        <tissue evidence="2">Leaves</tissue>
    </source>
</reference>
<evidence type="ECO:0000313" key="2">
    <source>
        <dbReference type="EMBL" id="RYR00583.1"/>
    </source>
</evidence>
<dbReference type="Gene3D" id="1.20.1250.20">
    <property type="entry name" value="MFS general substrate transporter like domains"/>
    <property type="match status" value="1"/>
</dbReference>
<protein>
    <submittedName>
        <fullName evidence="2">Uncharacterized protein</fullName>
    </submittedName>
</protein>
<organism evidence="2 3">
    <name type="scientific">Arachis hypogaea</name>
    <name type="common">Peanut</name>
    <dbReference type="NCBI Taxonomy" id="3818"/>
    <lineage>
        <taxon>Eukaryota</taxon>
        <taxon>Viridiplantae</taxon>
        <taxon>Streptophyta</taxon>
        <taxon>Embryophyta</taxon>
        <taxon>Tracheophyta</taxon>
        <taxon>Spermatophyta</taxon>
        <taxon>Magnoliopsida</taxon>
        <taxon>eudicotyledons</taxon>
        <taxon>Gunneridae</taxon>
        <taxon>Pentapetalae</taxon>
        <taxon>rosids</taxon>
        <taxon>fabids</taxon>
        <taxon>Fabales</taxon>
        <taxon>Fabaceae</taxon>
        <taxon>Papilionoideae</taxon>
        <taxon>50 kb inversion clade</taxon>
        <taxon>dalbergioids sensu lato</taxon>
        <taxon>Dalbergieae</taxon>
        <taxon>Pterocarpus clade</taxon>
        <taxon>Arachis</taxon>
    </lineage>
</organism>
<dbReference type="Proteomes" id="UP000289738">
    <property type="component" value="Chromosome B07"/>
</dbReference>
<name>A0A444YF62_ARAHY</name>
<gene>
    <name evidence="2" type="ORF">Ahy_B07g088705</name>
</gene>
<feature type="transmembrane region" description="Helical" evidence="1">
    <location>
        <begin position="56"/>
        <end position="81"/>
    </location>
</feature>
<keyword evidence="1" id="KW-0472">Membrane</keyword>
<dbReference type="STRING" id="3818.A0A444YF62"/>
<keyword evidence="1" id="KW-0812">Transmembrane</keyword>
<evidence type="ECO:0000256" key="1">
    <source>
        <dbReference type="SAM" id="Phobius"/>
    </source>
</evidence>
<comment type="caution">
    <text evidence="2">The sequence shown here is derived from an EMBL/GenBank/DDBJ whole genome shotgun (WGS) entry which is preliminary data.</text>
</comment>
<accession>A0A444YF62</accession>
<keyword evidence="1" id="KW-1133">Transmembrane helix</keyword>
<dbReference type="InterPro" id="IPR036259">
    <property type="entry name" value="MFS_trans_sf"/>
</dbReference>
<keyword evidence="3" id="KW-1185">Reference proteome</keyword>
<feature type="transmembrane region" description="Helical" evidence="1">
    <location>
        <begin position="87"/>
        <end position="106"/>
    </location>
</feature>
<dbReference type="SUPFAM" id="SSF103473">
    <property type="entry name" value="MFS general substrate transporter"/>
    <property type="match status" value="1"/>
</dbReference>